<comment type="caution">
    <text evidence="1">The sequence shown here is derived from an EMBL/GenBank/DDBJ whole genome shotgun (WGS) entry which is preliminary data.</text>
</comment>
<proteinExistence type="predicted"/>
<dbReference type="OrthoDB" id="9758243at2"/>
<evidence type="ECO:0000313" key="2">
    <source>
        <dbReference type="Proteomes" id="UP000004259"/>
    </source>
</evidence>
<accession>E9SI53</accession>
<organism evidence="1 2">
    <name type="scientific">Ruminococcus albus 8</name>
    <dbReference type="NCBI Taxonomy" id="246199"/>
    <lineage>
        <taxon>Bacteria</taxon>
        <taxon>Bacillati</taxon>
        <taxon>Bacillota</taxon>
        <taxon>Clostridia</taxon>
        <taxon>Eubacteriales</taxon>
        <taxon>Oscillospiraceae</taxon>
        <taxon>Ruminococcus</taxon>
    </lineage>
</organism>
<keyword evidence="2" id="KW-1185">Reference proteome</keyword>
<reference evidence="1 2" key="1">
    <citation type="submission" date="2011-02" db="EMBL/GenBank/DDBJ databases">
        <authorList>
            <person name="Nelson K.E."/>
            <person name="Sutton G."/>
            <person name="Torralba M."/>
            <person name="Durkin S."/>
            <person name="Harkins D."/>
            <person name="Montgomery R."/>
            <person name="Ziemer C."/>
            <person name="Klaassens E."/>
            <person name="Ocuiv P."/>
            <person name="Morrison M."/>
        </authorList>
    </citation>
    <scope>NUCLEOTIDE SEQUENCE [LARGE SCALE GENOMIC DNA]</scope>
    <source>
        <strain evidence="1 2">8</strain>
    </source>
</reference>
<dbReference type="RefSeq" id="WP_002853609.1">
    <property type="nucleotide sequence ID" value="NZ_ADKM02000136.1"/>
</dbReference>
<protein>
    <submittedName>
        <fullName evidence="1">Uncharacterized protein</fullName>
    </submittedName>
</protein>
<evidence type="ECO:0000313" key="1">
    <source>
        <dbReference type="EMBL" id="EGC01048.1"/>
    </source>
</evidence>
<gene>
    <name evidence="1" type="ORF">CUS_4502</name>
</gene>
<sequence length="74" mass="8765">MNNIQTEKEYQAELLGILRDKKGFTIRNATDFDRRFAIDREMLFVFLNDTQPDIIEECKKSLIFEYVTGKKEVS</sequence>
<dbReference type="AlphaFoldDB" id="E9SI53"/>
<name>E9SI53_RUMAL</name>
<dbReference type="Proteomes" id="UP000004259">
    <property type="component" value="Unassembled WGS sequence"/>
</dbReference>
<dbReference type="STRING" id="246199.CUS_4502"/>
<dbReference type="EMBL" id="ADKM02000136">
    <property type="protein sequence ID" value="EGC01048.1"/>
    <property type="molecule type" value="Genomic_DNA"/>
</dbReference>